<proteinExistence type="predicted"/>
<sequence>MRERLGFILSRLYRRQGALPPLSGIDADAQFRPEERDVEAAGRNLNAAFLIRLCGRQGEPQRSRARAWFAQLAGDPRWASVADFYEKALKRLPLELDDAIRRSGGRFGEEIARLNGLAVNAGEAFTGLDALEACWRVFFPEGVEALRDAGRAVEGLRGARTVALTGLNERPIERPVSEVLFASNVLLTRPSGEAHCSARMRDRLAELRDEPQLFWYDHPIPIGVDPGQNEVIYGLRALDQAVAFEKGQRVALPDERLSCVLSVSVTHEGLASLAREVLEESLREGLDGLPHLRVYALTEADAERLFAAVLAPAAERYRGGADLVALRAVYGVNGEYGRHYTFLRALAALWHVLVDRRVRATFKIDLDQVFPQEQLLRETGCSAFAHLKTPLWGASGIDARGEKVRLGLIAGALVNAEDAHRSLFEPDVPMPDTSALRGDEWIFCSALPQAVSTRAEMMARYDREDLDGRRTCIQRIHVTGGTCGAWIEDLRRHRPFTPTFIGRAEDQAYLLSCLFASGGEFLRYVHKPGLIMRHDKGAFAAEAVRAAAAGKQVGDYIRMLLFTEYARALPWPVEETKGVVDPFTGCFISRIPVTAAVLRLALKAARTFAEGDSRTACELLEGGAARLGRWMGDPSGGGPNVLAERVAAERRAWNDYYDLLDALEKALEEGDPFAHRLEAEARRIIDGCELRV</sequence>
<gene>
    <name evidence="1" type="ORF">TRIP_B40033</name>
</gene>
<dbReference type="EMBL" id="UPXX01000031">
    <property type="protein sequence ID" value="VBB46113.1"/>
    <property type="molecule type" value="Genomic_DNA"/>
</dbReference>
<protein>
    <submittedName>
        <fullName evidence="1">Uncharacterized protein</fullName>
    </submittedName>
</protein>
<organism evidence="1">
    <name type="scientific">Uncultured Desulfatiglans sp</name>
    <dbReference type="NCBI Taxonomy" id="1748965"/>
    <lineage>
        <taxon>Bacteria</taxon>
        <taxon>Pseudomonadati</taxon>
        <taxon>Thermodesulfobacteriota</taxon>
        <taxon>Desulfobacteria</taxon>
        <taxon>Desulfatiglandales</taxon>
        <taxon>Desulfatiglandaceae</taxon>
        <taxon>Desulfatiglans</taxon>
        <taxon>environmental samples</taxon>
    </lineage>
</organism>
<dbReference type="AlphaFoldDB" id="A0A653ADG2"/>
<reference evidence="1" key="1">
    <citation type="submission" date="2018-07" db="EMBL/GenBank/DDBJ databases">
        <authorList>
            <consortium name="Genoscope - CEA"/>
            <person name="William W."/>
        </authorList>
    </citation>
    <scope>NUCLEOTIDE SEQUENCE</scope>
    <source>
        <strain evidence="1">IK1</strain>
    </source>
</reference>
<accession>A0A653ADG2</accession>
<evidence type="ECO:0000313" key="1">
    <source>
        <dbReference type="EMBL" id="VBB46113.1"/>
    </source>
</evidence>
<name>A0A653ADG2_UNCDX</name>